<gene>
    <name evidence="2" type="ORF">IAB75_03510</name>
</gene>
<dbReference type="InterPro" id="IPR011250">
    <property type="entry name" value="OMP/PagP_B-barrel"/>
</dbReference>
<feature type="signal peptide" evidence="1">
    <location>
        <begin position="1"/>
        <end position="21"/>
    </location>
</feature>
<proteinExistence type="predicted"/>
<organism evidence="2 3">
    <name type="scientific">Candidatus Cryptobacteroides avicola</name>
    <dbReference type="NCBI Taxonomy" id="2840757"/>
    <lineage>
        <taxon>Bacteria</taxon>
        <taxon>Pseudomonadati</taxon>
        <taxon>Bacteroidota</taxon>
        <taxon>Bacteroidia</taxon>
        <taxon>Bacteroidales</taxon>
        <taxon>Candidatus Cryptobacteroides</taxon>
    </lineage>
</organism>
<dbReference type="SUPFAM" id="SSF56925">
    <property type="entry name" value="OMPA-like"/>
    <property type="match status" value="1"/>
</dbReference>
<sequence length="171" mass="18159">MKRIASVILAVLSVACMQVFAQNTEDWGAFELEAAISHSQGTFSPGFNGRLSVGYIVPSGKAGVYLDWGSGSGNISEAAHTVLVSGGLPCYTGERFSVVPKVGLGMGTAENGNGDRKYYFAAALSATLRYYVSDSFYCGFDARFVGLNSSVGKQDKFMYNPEFGICVGLVL</sequence>
<name>A0A940DRW4_9BACT</name>
<feature type="chain" id="PRO_5037830591" description="Outer membrane protein beta-barrel domain-containing protein" evidence="1">
    <location>
        <begin position="22"/>
        <end position="171"/>
    </location>
</feature>
<evidence type="ECO:0000313" key="3">
    <source>
        <dbReference type="Proteomes" id="UP000725002"/>
    </source>
</evidence>
<dbReference type="Gene3D" id="2.40.160.20">
    <property type="match status" value="1"/>
</dbReference>
<evidence type="ECO:0008006" key="4">
    <source>
        <dbReference type="Google" id="ProtNLM"/>
    </source>
</evidence>
<dbReference type="PROSITE" id="PS51257">
    <property type="entry name" value="PROKAR_LIPOPROTEIN"/>
    <property type="match status" value="1"/>
</dbReference>
<reference evidence="2" key="2">
    <citation type="journal article" date="2021" name="PeerJ">
        <title>Extensive microbial diversity within the chicken gut microbiome revealed by metagenomics and culture.</title>
        <authorList>
            <person name="Gilroy R."/>
            <person name="Ravi A."/>
            <person name="Getino M."/>
            <person name="Pursley I."/>
            <person name="Horton D.L."/>
            <person name="Alikhan N.F."/>
            <person name="Baker D."/>
            <person name="Gharbi K."/>
            <person name="Hall N."/>
            <person name="Watson M."/>
            <person name="Adriaenssens E.M."/>
            <person name="Foster-Nyarko E."/>
            <person name="Jarju S."/>
            <person name="Secka A."/>
            <person name="Antonio M."/>
            <person name="Oren A."/>
            <person name="Chaudhuri R.R."/>
            <person name="La Ragione R."/>
            <person name="Hildebrand F."/>
            <person name="Pallen M.J."/>
        </authorList>
    </citation>
    <scope>NUCLEOTIDE SEQUENCE</scope>
    <source>
        <strain evidence="2">G3-8215</strain>
    </source>
</reference>
<comment type="caution">
    <text evidence="2">The sequence shown here is derived from an EMBL/GenBank/DDBJ whole genome shotgun (WGS) entry which is preliminary data.</text>
</comment>
<keyword evidence="1" id="KW-0732">Signal</keyword>
<dbReference type="Proteomes" id="UP000725002">
    <property type="component" value="Unassembled WGS sequence"/>
</dbReference>
<accession>A0A940DRW4</accession>
<evidence type="ECO:0000256" key="1">
    <source>
        <dbReference type="SAM" id="SignalP"/>
    </source>
</evidence>
<reference evidence="2" key="1">
    <citation type="submission" date="2020-10" db="EMBL/GenBank/DDBJ databases">
        <authorList>
            <person name="Gilroy R."/>
        </authorList>
    </citation>
    <scope>NUCLEOTIDE SEQUENCE</scope>
    <source>
        <strain evidence="2">G3-8215</strain>
    </source>
</reference>
<dbReference type="EMBL" id="JADILV010000024">
    <property type="protein sequence ID" value="MBO8483166.1"/>
    <property type="molecule type" value="Genomic_DNA"/>
</dbReference>
<dbReference type="AlphaFoldDB" id="A0A940DRW4"/>
<evidence type="ECO:0000313" key="2">
    <source>
        <dbReference type="EMBL" id="MBO8483166.1"/>
    </source>
</evidence>
<protein>
    <recommendedName>
        <fullName evidence="4">Outer membrane protein beta-barrel domain-containing protein</fullName>
    </recommendedName>
</protein>